<dbReference type="InterPro" id="IPR035451">
    <property type="entry name" value="Ada-like_dom_sf"/>
</dbReference>
<evidence type="ECO:0000313" key="3">
    <source>
        <dbReference type="Proteomes" id="UP000095601"/>
    </source>
</evidence>
<comment type="caution">
    <text evidence="2">The sequence shown here is derived from an EMBL/GenBank/DDBJ whole genome shotgun (WGS) entry which is preliminary data.</text>
</comment>
<dbReference type="STRING" id="237258.SAMN04489756_102112"/>
<dbReference type="Proteomes" id="UP000095601">
    <property type="component" value="Unassembled WGS sequence"/>
</dbReference>
<feature type="signal peptide" evidence="1">
    <location>
        <begin position="1"/>
        <end position="17"/>
    </location>
</feature>
<dbReference type="OrthoDB" id="666576at2"/>
<sequence>MNKFLLLILFFSLNLNAQTVYKTPSGNKYHMSSCRMVKNVSSGVSLSKAIELGLSPCKICKPPISSAYHLVSKPKTVNGVNSKNQCKGITKAGKRCKHFTRIGNDYCYQHQP</sequence>
<name>A0A1E5UHI6_9FLAO</name>
<proteinExistence type="predicted"/>
<evidence type="ECO:0000313" key="2">
    <source>
        <dbReference type="EMBL" id="OEL12353.1"/>
    </source>
</evidence>
<dbReference type="KEGG" id="cnr:EB819_06165"/>
<protein>
    <submittedName>
        <fullName evidence="2">Uncharacterized protein</fullName>
    </submittedName>
</protein>
<keyword evidence="1" id="KW-0732">Signal</keyword>
<organism evidence="2 3">
    <name type="scientific">Cloacibacterium normanense</name>
    <dbReference type="NCBI Taxonomy" id="237258"/>
    <lineage>
        <taxon>Bacteria</taxon>
        <taxon>Pseudomonadati</taxon>
        <taxon>Bacteroidota</taxon>
        <taxon>Flavobacteriia</taxon>
        <taxon>Flavobacteriales</taxon>
        <taxon>Weeksellaceae</taxon>
    </lineage>
</organism>
<dbReference type="SUPFAM" id="SSF57884">
    <property type="entry name" value="Ada DNA repair protein, N-terminal domain (N-Ada 10)"/>
    <property type="match status" value="1"/>
</dbReference>
<dbReference type="EMBL" id="MKGI01000005">
    <property type="protein sequence ID" value="OEL12353.1"/>
    <property type="molecule type" value="Genomic_DNA"/>
</dbReference>
<reference evidence="2 3" key="1">
    <citation type="submission" date="2016-09" db="EMBL/GenBank/DDBJ databases">
        <authorList>
            <person name="Capua I."/>
            <person name="De Benedictis P."/>
            <person name="Joannis T."/>
            <person name="Lombin L.H."/>
            <person name="Cattoli G."/>
        </authorList>
    </citation>
    <scope>NUCLEOTIDE SEQUENCE [LARGE SCALE GENOMIC DNA]</scope>
    <source>
        <strain evidence="2 3">NRS-1</strain>
    </source>
</reference>
<accession>A0A1E5UHI6</accession>
<gene>
    <name evidence="2" type="ORF">BHF72_1107</name>
</gene>
<evidence type="ECO:0000256" key="1">
    <source>
        <dbReference type="SAM" id="SignalP"/>
    </source>
</evidence>
<feature type="chain" id="PRO_5009186993" evidence="1">
    <location>
        <begin position="18"/>
        <end position="112"/>
    </location>
</feature>
<dbReference type="RefSeq" id="WP_069796593.1">
    <property type="nucleotide sequence ID" value="NZ_CP034157.1"/>
</dbReference>
<keyword evidence="3" id="KW-1185">Reference proteome</keyword>
<dbReference type="AlphaFoldDB" id="A0A1E5UHI6"/>